<accession>A0A940WZG6</accession>
<comment type="caution">
    <text evidence="1">The sequence shown here is derived from an EMBL/GenBank/DDBJ whole genome shotgun (WGS) entry which is preliminary data.</text>
</comment>
<organism evidence="1 2">
    <name type="scientific">Halalkalibacter suaedae</name>
    <dbReference type="NCBI Taxonomy" id="2822140"/>
    <lineage>
        <taxon>Bacteria</taxon>
        <taxon>Bacillati</taxon>
        <taxon>Bacillota</taxon>
        <taxon>Bacilli</taxon>
        <taxon>Bacillales</taxon>
        <taxon>Bacillaceae</taxon>
        <taxon>Halalkalibacter</taxon>
    </lineage>
</organism>
<dbReference type="Proteomes" id="UP000678228">
    <property type="component" value="Unassembled WGS sequence"/>
</dbReference>
<proteinExistence type="predicted"/>
<evidence type="ECO:0000313" key="2">
    <source>
        <dbReference type="Proteomes" id="UP000678228"/>
    </source>
</evidence>
<gene>
    <name evidence="1" type="ORF">J7W16_07590</name>
</gene>
<protein>
    <submittedName>
        <fullName evidence="1">Uncharacterized protein</fullName>
    </submittedName>
</protein>
<dbReference type="EMBL" id="JAGKSQ010000003">
    <property type="protein sequence ID" value="MBP3950994.1"/>
    <property type="molecule type" value="Genomic_DNA"/>
</dbReference>
<dbReference type="PROSITE" id="PS51257">
    <property type="entry name" value="PROKAR_LIPOPROTEIN"/>
    <property type="match status" value="1"/>
</dbReference>
<dbReference type="RefSeq" id="WP_210596703.1">
    <property type="nucleotide sequence ID" value="NZ_JAGKSQ010000003.1"/>
</dbReference>
<dbReference type="AlphaFoldDB" id="A0A940WZG6"/>
<reference evidence="1" key="1">
    <citation type="submission" date="2021-03" db="EMBL/GenBank/DDBJ databases">
        <title>Bacillus suaedae sp. nov., isolated from Suaeda aralocaspica.</title>
        <authorList>
            <person name="Lei R.F.R."/>
        </authorList>
    </citation>
    <scope>NUCLEOTIDE SEQUENCE</scope>
    <source>
        <strain evidence="1">YZJH907-2</strain>
    </source>
</reference>
<evidence type="ECO:0000313" key="1">
    <source>
        <dbReference type="EMBL" id="MBP3950994.1"/>
    </source>
</evidence>
<name>A0A940WZG6_9BACI</name>
<sequence>MRRLLKGFLLFSMFLIVSGCGEEEDTGVKVALFSDIPLEFNDDFEGLIQESTPSSSDVEFSSYAGFYEKLIVEFISKEVDLFLVDEALIQSVYDPEAFKSLDMLTDEQLKTVPDEYKYVNEETGETNVHAYPLGNDSKLLKEIGIELERPLIAFIPIFSGDSETTSNILESLIE</sequence>
<keyword evidence="2" id="KW-1185">Reference proteome</keyword>